<reference evidence="1 2" key="1">
    <citation type="submission" date="2019-02" db="EMBL/GenBank/DDBJ databases">
        <title>Genomic Encyclopedia of Archaeal and Bacterial Type Strains, Phase II (KMG-II): from individual species to whole genera.</title>
        <authorList>
            <person name="Goeker M."/>
        </authorList>
    </citation>
    <scope>NUCLEOTIDE SEQUENCE [LARGE SCALE GENOMIC DNA]</scope>
    <source>
        <strain evidence="1 2">DSM 21411</strain>
    </source>
</reference>
<accession>A0A4Q7PCI5</accession>
<evidence type="ECO:0008006" key="3">
    <source>
        <dbReference type="Google" id="ProtNLM"/>
    </source>
</evidence>
<protein>
    <recommendedName>
        <fullName evidence="3">Glutathionylspermidine synthase</fullName>
    </recommendedName>
</protein>
<comment type="caution">
    <text evidence="1">The sequence shown here is derived from an EMBL/GenBank/DDBJ whole genome shotgun (WGS) entry which is preliminary data.</text>
</comment>
<dbReference type="SUPFAM" id="SSF56059">
    <property type="entry name" value="Glutathione synthetase ATP-binding domain-like"/>
    <property type="match status" value="1"/>
</dbReference>
<dbReference type="EMBL" id="SGXG01000001">
    <property type="protein sequence ID" value="RZS98034.1"/>
    <property type="molecule type" value="Genomic_DNA"/>
</dbReference>
<dbReference type="RefSeq" id="WP_130276805.1">
    <property type="nucleotide sequence ID" value="NZ_SGXG01000001.1"/>
</dbReference>
<organism evidence="1 2">
    <name type="scientific">Cecembia calidifontis</name>
    <dbReference type="NCBI Taxonomy" id="1187080"/>
    <lineage>
        <taxon>Bacteria</taxon>
        <taxon>Pseudomonadati</taxon>
        <taxon>Bacteroidota</taxon>
        <taxon>Cytophagia</taxon>
        <taxon>Cytophagales</taxon>
        <taxon>Cyclobacteriaceae</taxon>
        <taxon>Cecembia</taxon>
    </lineage>
</organism>
<keyword evidence="2" id="KW-1185">Reference proteome</keyword>
<evidence type="ECO:0000313" key="2">
    <source>
        <dbReference type="Proteomes" id="UP000292209"/>
    </source>
</evidence>
<proteinExistence type="predicted"/>
<dbReference type="OrthoDB" id="108192at2"/>
<sequence>MVEKYRELFNKKFSQETYQAMLKDIEGDFSYMPTFRIAESPLFISDKLKRQILEGCWQLIEFIKKENFRSMTDKSLLVNYNVPNEDTHTNFLAIDFGICEENGEIIPKLIEAQGFPSIFNFQPNLYKKFTKYYPFLADLTPYLDGVDEASYYQLLQKTILNGISPENVVLLEIEPEKQNTKIDFYYCRKELGIPVVCVTEVIKKGRQLFYKNQDGQEVQIKRIYNRVIFDELESRKDLHLNFSFMDDLDLQWAGHPNWFYRISKFILPYLQGPYFIETKLLSDLNEIPEDLENYVLKPLFSFSGSGVIYHVNRSDIESVRQKDLYVLQRKVQYKPILKSPDGLVKAEVRILCLWPESDAEPTLVGNVVRLSRGEMIGVKFNKDKDWVGGTIGLFEKI</sequence>
<name>A0A4Q7PCI5_9BACT</name>
<gene>
    <name evidence="1" type="ORF">BC751_3665</name>
</gene>
<evidence type="ECO:0000313" key="1">
    <source>
        <dbReference type="EMBL" id="RZS98034.1"/>
    </source>
</evidence>
<dbReference type="AlphaFoldDB" id="A0A4Q7PCI5"/>
<dbReference type="Proteomes" id="UP000292209">
    <property type="component" value="Unassembled WGS sequence"/>
</dbReference>